<dbReference type="InterPro" id="IPR011990">
    <property type="entry name" value="TPR-like_helical_dom_sf"/>
</dbReference>
<accession>A0ABU4TFT5</accession>
<reference evidence="1 2" key="2">
    <citation type="submission" date="2023-11" db="EMBL/GenBank/DDBJ databases">
        <authorList>
            <person name="Lara A.C."/>
            <person name="Chronakova A."/>
        </authorList>
    </citation>
    <scope>NUCLEOTIDE SEQUENCE [LARGE SCALE GENOMIC DNA]</scope>
    <source>
        <strain evidence="1 2">BCCO 10_0856</strain>
    </source>
</reference>
<dbReference type="InterPro" id="IPR053137">
    <property type="entry name" value="NLR-like"/>
</dbReference>
<sequence length="328" mass="35380">MPLAVEQAAAYLAQTCITPAAYLDLLARFPARMLTATGEGGDAGRTMARVWHVTLDRLADTPLAGTLLRQLAWYAPDAIPRTLLAGAAEEPDLLDALRRLAAYSMITLTADAISVHRVVQAVTRAPDPTEPHRQPEDITTARDAATTSLAEAIDGHDYLLPVSWPRYQTVLPHTQALLDHTTPDTHTPTTCRLLDQLGLYLADQGSIATAVTYFTHASRGYEDLLGADHPDTLSSRNNVAHAYELAGDLGRAISLYEATLADRERVLGLDHPATLVSRNDLAGAYESAGDLGRAIALFEATLTDCERILGQDHPTTKTVRSNLASLTD</sequence>
<dbReference type="Proteomes" id="UP001285521">
    <property type="component" value="Unassembled WGS sequence"/>
</dbReference>
<evidence type="ECO:0000313" key="1">
    <source>
        <dbReference type="EMBL" id="MDX8037040.1"/>
    </source>
</evidence>
<name>A0ABU4TFT5_9PSEU</name>
<organism evidence="1 2">
    <name type="scientific">Lentzea miocenica</name>
    <dbReference type="NCBI Taxonomy" id="3095431"/>
    <lineage>
        <taxon>Bacteria</taxon>
        <taxon>Bacillati</taxon>
        <taxon>Actinomycetota</taxon>
        <taxon>Actinomycetes</taxon>
        <taxon>Pseudonocardiales</taxon>
        <taxon>Pseudonocardiaceae</taxon>
        <taxon>Lentzea</taxon>
    </lineage>
</organism>
<dbReference type="PANTHER" id="PTHR46082">
    <property type="entry name" value="ATP/GTP-BINDING PROTEIN-RELATED"/>
    <property type="match status" value="1"/>
</dbReference>
<dbReference type="RefSeq" id="WP_319972037.1">
    <property type="nucleotide sequence ID" value="NZ_JAXAVW010000054.1"/>
</dbReference>
<dbReference type="PANTHER" id="PTHR46082:SF6">
    <property type="entry name" value="AAA+ ATPASE DOMAIN-CONTAINING PROTEIN-RELATED"/>
    <property type="match status" value="1"/>
</dbReference>
<keyword evidence="2" id="KW-1185">Reference proteome</keyword>
<proteinExistence type="predicted"/>
<comment type="caution">
    <text evidence="1">The sequence shown here is derived from an EMBL/GenBank/DDBJ whole genome shotgun (WGS) entry which is preliminary data.</text>
</comment>
<protein>
    <submittedName>
        <fullName evidence="1">Tetratricopeptide repeat protein</fullName>
    </submittedName>
</protein>
<dbReference type="SUPFAM" id="SSF48452">
    <property type="entry name" value="TPR-like"/>
    <property type="match status" value="1"/>
</dbReference>
<evidence type="ECO:0000313" key="2">
    <source>
        <dbReference type="Proteomes" id="UP001285521"/>
    </source>
</evidence>
<dbReference type="Pfam" id="PF13424">
    <property type="entry name" value="TPR_12"/>
    <property type="match status" value="1"/>
</dbReference>
<dbReference type="EMBL" id="JAXAVW010000054">
    <property type="protein sequence ID" value="MDX8037040.1"/>
    <property type="molecule type" value="Genomic_DNA"/>
</dbReference>
<dbReference type="Gene3D" id="1.25.40.10">
    <property type="entry name" value="Tetratricopeptide repeat domain"/>
    <property type="match status" value="1"/>
</dbReference>
<gene>
    <name evidence="1" type="ORF">SK803_43195</name>
</gene>
<dbReference type="Pfam" id="PF13374">
    <property type="entry name" value="TPR_10"/>
    <property type="match status" value="1"/>
</dbReference>
<reference evidence="1 2" key="1">
    <citation type="submission" date="2023-11" db="EMBL/GenBank/DDBJ databases">
        <title>Lentzea sokolovensis, sp. nov., Lentzea kristufkii, sp. nov., and Lentzea miocenensis, sp. nov., rare actinobacteria from Sokolov Coal Basin, Miocene lacustrine sediment, Czech Republic.</title>
        <authorList>
            <person name="Lara A."/>
            <person name="Kotroba L."/>
            <person name="Nouioui I."/>
            <person name="Neumann-Schaal M."/>
            <person name="Mast Y."/>
            <person name="Chronakova A."/>
        </authorList>
    </citation>
    <scope>NUCLEOTIDE SEQUENCE [LARGE SCALE GENOMIC DNA]</scope>
    <source>
        <strain evidence="1 2">BCCO 10_0856</strain>
    </source>
</reference>